<evidence type="ECO:0000313" key="2">
    <source>
        <dbReference type="Proteomes" id="UP001165427"/>
    </source>
</evidence>
<dbReference type="AlphaFoldDB" id="A0AA41R1G3"/>
<comment type="caution">
    <text evidence="1">The sequence shown here is derived from an EMBL/GenBank/DDBJ whole genome shotgun (WGS) entry which is preliminary data.</text>
</comment>
<dbReference type="Proteomes" id="UP001165427">
    <property type="component" value="Unassembled WGS sequence"/>
</dbReference>
<accession>A0AA41R1G3</accession>
<gene>
    <name evidence="1" type="ORF">MRX98_08905</name>
</gene>
<organism evidence="1 2">
    <name type="scientific">Desulfatitalea alkaliphila</name>
    <dbReference type="NCBI Taxonomy" id="2929485"/>
    <lineage>
        <taxon>Bacteria</taxon>
        <taxon>Pseudomonadati</taxon>
        <taxon>Thermodesulfobacteriota</taxon>
        <taxon>Desulfobacteria</taxon>
        <taxon>Desulfobacterales</taxon>
        <taxon>Desulfosarcinaceae</taxon>
        <taxon>Desulfatitalea</taxon>
    </lineage>
</organism>
<reference evidence="1" key="1">
    <citation type="submission" date="2022-04" db="EMBL/GenBank/DDBJ databases">
        <title>Desulfatitalea alkaliphila sp. nov., a novel anaerobic sulfate-reducing bacterium isolated from terrestrial mud volcano, Taman Peninsula, Russia.</title>
        <authorList>
            <person name="Khomyakova M.A."/>
            <person name="Merkel A.Y."/>
            <person name="Slobodkin A.I."/>
        </authorList>
    </citation>
    <scope>NUCLEOTIDE SEQUENCE</scope>
    <source>
        <strain evidence="1">M08but</strain>
    </source>
</reference>
<keyword evidence="2" id="KW-1185">Reference proteome</keyword>
<dbReference type="RefSeq" id="WP_246905869.1">
    <property type="nucleotide sequence ID" value="NZ_JALJRB010000008.1"/>
</dbReference>
<name>A0AA41R1G3_9BACT</name>
<sequence length="78" mass="8640">MLEILVGLATLWILKRRFPNAGAADGKDAEIVPFPFIHHQDRGDGAPFSFVDDDFDSDCDTALIDEILDEGGDDEFIE</sequence>
<evidence type="ECO:0000313" key="1">
    <source>
        <dbReference type="EMBL" id="MCJ8500689.1"/>
    </source>
</evidence>
<protein>
    <submittedName>
        <fullName evidence="1">Uncharacterized protein</fullName>
    </submittedName>
</protein>
<proteinExistence type="predicted"/>
<dbReference type="EMBL" id="JALJRB010000008">
    <property type="protein sequence ID" value="MCJ8500689.1"/>
    <property type="molecule type" value="Genomic_DNA"/>
</dbReference>